<dbReference type="AlphaFoldDB" id="A0A6P6RYI4"/>
<protein>
    <submittedName>
        <fullName evidence="3">Uncharacterized protein LOC113147258</fullName>
    </submittedName>
</protein>
<evidence type="ECO:0000313" key="2">
    <source>
        <dbReference type="Proteomes" id="UP000515125"/>
    </source>
</evidence>
<feature type="region of interest" description="Disordered" evidence="1">
    <location>
        <begin position="145"/>
        <end position="165"/>
    </location>
</feature>
<dbReference type="Proteomes" id="UP000515125">
    <property type="component" value="Unplaced"/>
</dbReference>
<name>A0A6P6RYI4_9EIME</name>
<feature type="region of interest" description="Disordered" evidence="1">
    <location>
        <begin position="78"/>
        <end position="98"/>
    </location>
</feature>
<organism evidence="2 3">
    <name type="scientific">Cyclospora cayetanensis</name>
    <dbReference type="NCBI Taxonomy" id="88456"/>
    <lineage>
        <taxon>Eukaryota</taxon>
        <taxon>Sar</taxon>
        <taxon>Alveolata</taxon>
        <taxon>Apicomplexa</taxon>
        <taxon>Conoidasida</taxon>
        <taxon>Coccidia</taxon>
        <taxon>Eucoccidiorida</taxon>
        <taxon>Eimeriorina</taxon>
        <taxon>Eimeriidae</taxon>
        <taxon>Cyclospora</taxon>
    </lineage>
</organism>
<evidence type="ECO:0000256" key="1">
    <source>
        <dbReference type="SAM" id="MobiDB-lite"/>
    </source>
</evidence>
<feature type="region of interest" description="Disordered" evidence="1">
    <location>
        <begin position="295"/>
        <end position="314"/>
    </location>
</feature>
<dbReference type="RefSeq" id="XP_026192981.1">
    <property type="nucleotide sequence ID" value="XM_026337196.1"/>
</dbReference>
<keyword evidence="2" id="KW-1185">Reference proteome</keyword>
<sequence>MYTRGTYCRGRRDSLFLPLSRAPRRTLSPGLNVTQASYCLGNVCAFWAGLSKRLLEYAWLFLRAHARPAAAIYASPDVRPTSPAGASASAGSQGNVCPQEQIRGVSPEALRPQRIPLKARTVRAQLKCMATFAAVRVFKQRLGSRSKGVPSKEGLRSAGGTDGDALKVATTPHSEKRLPSHFPLDKTSSPNIMSGGRAFINSSKKAAATRQCQAAFALCYTELLRLVRKEVHAAFSPSSGVVCPAAGATARVPGSALVAQRSRGLLQELRQVAIKAESEAPQAWPRWSRPRVAASSVARPLSRGGTPNGRSRRAVSFPSGRVKINGFTGTPFLGGRRLDGCLRATPPCHPRPCGDAGGETTFGSVGESTDDPFAIICWQQSVT</sequence>
<accession>A0A6P6RYI4</accession>
<gene>
    <name evidence="3" type="primary">LOC113147258</name>
</gene>
<evidence type="ECO:0000313" key="3">
    <source>
        <dbReference type="RefSeq" id="XP_026192981.1"/>
    </source>
</evidence>
<dbReference type="GeneID" id="113147258"/>
<reference evidence="3" key="1">
    <citation type="submission" date="2025-08" db="UniProtKB">
        <authorList>
            <consortium name="RefSeq"/>
        </authorList>
    </citation>
    <scope>IDENTIFICATION</scope>
</reference>
<proteinExistence type="predicted"/>
<feature type="compositionally biased region" description="Low complexity" evidence="1">
    <location>
        <begin position="82"/>
        <end position="92"/>
    </location>
</feature>